<dbReference type="InterPro" id="IPR002213">
    <property type="entry name" value="UDP_glucos_trans"/>
</dbReference>
<protein>
    <recommendedName>
        <fullName evidence="5">Glycosyltransferase</fullName>
        <ecNumber evidence="5">2.4.1.-</ecNumber>
    </recommendedName>
</protein>
<dbReference type="InParanoid" id="A0A6P3YU64"/>
<evidence type="ECO:0000256" key="1">
    <source>
        <dbReference type="ARBA" id="ARBA00009995"/>
    </source>
</evidence>
<evidence type="ECO:0000256" key="2">
    <source>
        <dbReference type="ARBA" id="ARBA00022676"/>
    </source>
</evidence>
<dbReference type="GeneID" id="107403296"/>
<dbReference type="PANTHER" id="PTHR48047">
    <property type="entry name" value="GLYCOSYLTRANSFERASE"/>
    <property type="match status" value="1"/>
</dbReference>
<dbReference type="EC" id="2.4.1.-" evidence="5"/>
<dbReference type="SUPFAM" id="SSF53756">
    <property type="entry name" value="UDP-Glycosyltransferase/glycogen phosphorylase"/>
    <property type="match status" value="1"/>
</dbReference>
<dbReference type="Pfam" id="PF00201">
    <property type="entry name" value="UDPGT"/>
    <property type="match status" value="1"/>
</dbReference>
<gene>
    <name evidence="7" type="primary">LOC107403296</name>
</gene>
<dbReference type="InterPro" id="IPR035595">
    <property type="entry name" value="UDP_glycos_trans_CS"/>
</dbReference>
<evidence type="ECO:0000256" key="5">
    <source>
        <dbReference type="RuleBase" id="RU362057"/>
    </source>
</evidence>
<dbReference type="FunCoup" id="A0A6P3YU64">
    <property type="interactions" value="253"/>
</dbReference>
<evidence type="ECO:0000313" key="7">
    <source>
        <dbReference type="RefSeq" id="XP_015865655.2"/>
    </source>
</evidence>
<organism evidence="6 7">
    <name type="scientific">Ziziphus jujuba</name>
    <name type="common">Chinese jujube</name>
    <name type="synonym">Ziziphus sativa</name>
    <dbReference type="NCBI Taxonomy" id="326968"/>
    <lineage>
        <taxon>Eukaryota</taxon>
        <taxon>Viridiplantae</taxon>
        <taxon>Streptophyta</taxon>
        <taxon>Embryophyta</taxon>
        <taxon>Tracheophyta</taxon>
        <taxon>Spermatophyta</taxon>
        <taxon>Magnoliopsida</taxon>
        <taxon>eudicotyledons</taxon>
        <taxon>Gunneridae</taxon>
        <taxon>Pentapetalae</taxon>
        <taxon>rosids</taxon>
        <taxon>fabids</taxon>
        <taxon>Rosales</taxon>
        <taxon>Rhamnaceae</taxon>
        <taxon>Paliureae</taxon>
        <taxon>Ziziphus</taxon>
    </lineage>
</organism>
<dbReference type="CDD" id="cd03784">
    <property type="entry name" value="GT1_Gtf-like"/>
    <property type="match status" value="1"/>
</dbReference>
<evidence type="ECO:0000256" key="4">
    <source>
        <dbReference type="RuleBase" id="RU003718"/>
    </source>
</evidence>
<dbReference type="PANTHER" id="PTHR48047:SF135">
    <property type="entry name" value="GLYCOSYLTRANSFERASE"/>
    <property type="match status" value="1"/>
</dbReference>
<reference evidence="7" key="1">
    <citation type="submission" date="2025-08" db="UniProtKB">
        <authorList>
            <consortium name="RefSeq"/>
        </authorList>
    </citation>
    <scope>IDENTIFICATION</scope>
    <source>
        <tissue evidence="7">Seedling</tissue>
    </source>
</reference>
<dbReference type="KEGG" id="zju:107403296"/>
<keyword evidence="2 4" id="KW-0328">Glycosyltransferase</keyword>
<proteinExistence type="inferred from homology"/>
<evidence type="ECO:0000313" key="6">
    <source>
        <dbReference type="Proteomes" id="UP001652623"/>
    </source>
</evidence>
<accession>A0A6P3YU64</accession>
<dbReference type="RefSeq" id="XP_015865655.2">
    <property type="nucleotide sequence ID" value="XM_016010169.4"/>
</dbReference>
<keyword evidence="3 4" id="KW-0808">Transferase</keyword>
<dbReference type="Gene3D" id="3.40.50.2000">
    <property type="entry name" value="Glycogen Phosphorylase B"/>
    <property type="match status" value="2"/>
</dbReference>
<keyword evidence="6" id="KW-1185">Reference proteome</keyword>
<dbReference type="PROSITE" id="PS00375">
    <property type="entry name" value="UDPGT"/>
    <property type="match status" value="1"/>
</dbReference>
<dbReference type="Proteomes" id="UP001652623">
    <property type="component" value="Chromosome 9"/>
</dbReference>
<name>A0A6P3YU64_ZIZJJ</name>
<comment type="similarity">
    <text evidence="1 4">Belongs to the UDP-glycosyltransferase family.</text>
</comment>
<sequence length="487" mass="55205">MESGTLDELRIFFFPFMAQGHIIPTIDMAMVFASRGSKATIITTPFHAPLFSKTIQKTNFSGTHINILTFKFPSVENGLPEGCESLHMANSPELQPKFFKAITTLGPQLDQLLEQHRPDCLVADTFFPWATDIAARYEIPRLIFHGTCYFSLCASLCVFRYKPYKSVFSETEPFIIPNLPGEIKFTRNQLPDFVKNDEETEFTEVYKAAKEVESRSYGVLVNSFYELEPVYADHYSKGLGFKAWHIGPLFLYKKVFEEKAKREMEESSLDEHECLKWLSSKKRNSVVYICFGSLTDFIDAQLMEIAAGLEASGKEFIWVVKKGKNEGVKEEWLPEGYEKRMEGKGLIVRGWAPQVQILDHEAVGGFVTHCGWNSTMEGICAGVPVVAWPVSAEQFYNEKLVTQILGIGVCVGNQKWARLVGDFVKRETIAKAVNQIMEGEEAEKMRSKVKALGDMARRAIEEGGSSYLDFNAFIEELKLRRMERNSS</sequence>
<dbReference type="GO" id="GO:0035251">
    <property type="term" value="F:UDP-glucosyltransferase activity"/>
    <property type="evidence" value="ECO:0007669"/>
    <property type="project" value="TreeGrafter"/>
</dbReference>
<evidence type="ECO:0000256" key="3">
    <source>
        <dbReference type="ARBA" id="ARBA00022679"/>
    </source>
</evidence>
<dbReference type="AlphaFoldDB" id="A0A6P3YU64"/>